<dbReference type="EMBL" id="JACBYE010000006">
    <property type="protein sequence ID" value="NYS92682.1"/>
    <property type="molecule type" value="Genomic_DNA"/>
</dbReference>
<gene>
    <name evidence="1" type="ORF">HZZ10_03945</name>
</gene>
<protein>
    <submittedName>
        <fullName evidence="1">Uncharacterized protein</fullName>
    </submittedName>
</protein>
<dbReference type="RefSeq" id="WP_179912495.1">
    <property type="nucleotide sequence ID" value="NZ_JACBYE010000006.1"/>
</dbReference>
<evidence type="ECO:0000313" key="2">
    <source>
        <dbReference type="Proteomes" id="UP000561011"/>
    </source>
</evidence>
<comment type="caution">
    <text evidence="1">The sequence shown here is derived from an EMBL/GenBank/DDBJ whole genome shotgun (WGS) entry which is preliminary data.</text>
</comment>
<dbReference type="Proteomes" id="UP000561011">
    <property type="component" value="Unassembled WGS sequence"/>
</dbReference>
<evidence type="ECO:0000313" key="1">
    <source>
        <dbReference type="EMBL" id="NYS92682.1"/>
    </source>
</evidence>
<organism evidence="1 2">
    <name type="scientific">Sanguibacter inulinus</name>
    <dbReference type="NCBI Taxonomy" id="60922"/>
    <lineage>
        <taxon>Bacteria</taxon>
        <taxon>Bacillati</taxon>
        <taxon>Actinomycetota</taxon>
        <taxon>Actinomycetes</taxon>
        <taxon>Micrococcales</taxon>
        <taxon>Sanguibacteraceae</taxon>
        <taxon>Sanguibacter</taxon>
    </lineage>
</organism>
<keyword evidence="2" id="KW-1185">Reference proteome</keyword>
<reference evidence="1 2" key="1">
    <citation type="submission" date="2020-07" db="EMBL/GenBank/DDBJ databases">
        <title>MOT database genomes.</title>
        <authorList>
            <person name="Joseph S."/>
            <person name="Aduse-Opoku J."/>
            <person name="Hashim A."/>
            <person name="Wade W."/>
            <person name="Curtis M."/>
        </authorList>
    </citation>
    <scope>NUCLEOTIDE SEQUENCE [LARGE SCALE GENOMIC DNA]</scope>
    <source>
        <strain evidence="1 2">DSM 100099</strain>
    </source>
</reference>
<sequence length="108" mass="10843">MTTTRRRAAGVGLGLVLLTTACSESGGLTISNESPDSVTVRLGDEEVVVPSMGGALLHRYGCSPGDVAVISASASGDSTMLEGPVCSDQQIVVDRAGHVTVAPEATDG</sequence>
<dbReference type="PROSITE" id="PS51257">
    <property type="entry name" value="PROKAR_LIPOPROTEIN"/>
    <property type="match status" value="1"/>
</dbReference>
<name>A0A853ESH5_9MICO</name>
<proteinExistence type="predicted"/>
<accession>A0A853ESH5</accession>
<dbReference type="AlphaFoldDB" id="A0A853ESH5"/>